<keyword evidence="4" id="KW-1185">Reference proteome</keyword>
<feature type="chain" id="PRO_5046054262" evidence="1">
    <location>
        <begin position="24"/>
        <end position="302"/>
    </location>
</feature>
<feature type="domain" description="SLH" evidence="2">
    <location>
        <begin position="193"/>
        <end position="256"/>
    </location>
</feature>
<dbReference type="RefSeq" id="WP_258386856.1">
    <property type="nucleotide sequence ID" value="NZ_CP091430.1"/>
</dbReference>
<accession>A0ABY5SEU4</accession>
<feature type="domain" description="SLH" evidence="2">
    <location>
        <begin position="41"/>
        <end position="104"/>
    </location>
</feature>
<keyword evidence="1" id="KW-0732">Signal</keyword>
<dbReference type="Proteomes" id="UP001057877">
    <property type="component" value="Chromosome"/>
</dbReference>
<proteinExistence type="predicted"/>
<evidence type="ECO:0000256" key="1">
    <source>
        <dbReference type="SAM" id="SignalP"/>
    </source>
</evidence>
<dbReference type="PROSITE" id="PS51272">
    <property type="entry name" value="SLH"/>
    <property type="match status" value="2"/>
</dbReference>
<protein>
    <submittedName>
        <fullName evidence="3">S-layer homology domain-containing protein</fullName>
    </submittedName>
</protein>
<dbReference type="InterPro" id="IPR051465">
    <property type="entry name" value="Cell_Envelope_Struct_Comp"/>
</dbReference>
<organism evidence="3 4">
    <name type="scientific">Paenibacillus spongiae</name>
    <dbReference type="NCBI Taxonomy" id="2909671"/>
    <lineage>
        <taxon>Bacteria</taxon>
        <taxon>Bacillati</taxon>
        <taxon>Bacillota</taxon>
        <taxon>Bacilli</taxon>
        <taxon>Bacillales</taxon>
        <taxon>Paenibacillaceae</taxon>
        <taxon>Paenibacillus</taxon>
    </lineage>
</organism>
<dbReference type="EMBL" id="CP091430">
    <property type="protein sequence ID" value="UVI30793.1"/>
    <property type="molecule type" value="Genomic_DNA"/>
</dbReference>
<gene>
    <name evidence="3" type="ORF">L1F29_02635</name>
</gene>
<name>A0ABY5SEU4_9BACL</name>
<feature type="signal peptide" evidence="1">
    <location>
        <begin position="1"/>
        <end position="23"/>
    </location>
</feature>
<evidence type="ECO:0000259" key="2">
    <source>
        <dbReference type="PROSITE" id="PS51272"/>
    </source>
</evidence>
<evidence type="ECO:0000313" key="4">
    <source>
        <dbReference type="Proteomes" id="UP001057877"/>
    </source>
</evidence>
<dbReference type="PANTHER" id="PTHR43308">
    <property type="entry name" value="OUTER MEMBRANE PROTEIN ALPHA-RELATED"/>
    <property type="match status" value="1"/>
</dbReference>
<reference evidence="3" key="1">
    <citation type="submission" date="2022-01" db="EMBL/GenBank/DDBJ databases">
        <title>Paenibacillus spongiae sp. nov., isolated from marine sponge.</title>
        <authorList>
            <person name="Li Z."/>
            <person name="Zhang M."/>
        </authorList>
    </citation>
    <scope>NUCLEOTIDE SEQUENCE</scope>
    <source>
        <strain evidence="3">PHS-Z3</strain>
    </source>
</reference>
<dbReference type="Pfam" id="PF00395">
    <property type="entry name" value="SLH"/>
    <property type="match status" value="2"/>
</dbReference>
<evidence type="ECO:0000313" key="3">
    <source>
        <dbReference type="EMBL" id="UVI30793.1"/>
    </source>
</evidence>
<sequence>MKRLVSFATIVMLLCTGSGIASASASASTAASSATASAERAQVRTFKDINGHWAEKTIVRMVERGILDGYPDGSFRPEAPVKVDEFIKMLILSYTDLHQNGERSWNAPFLASLSSENQTILKQDYRYFTFKPSTTGYWAKPYIDVSSDLHFLNKSRFTDYQADMTRENVAEVLYYTLQETEFLEDAPFSLSVAGAYGDLMSATEREQRFIAEVLVKGIMQGYPNGYFGVGDPVTRSEALVILNRLTDKLQRIPVKASPDKLQRTVQAGTPVSNKQATVGSDKITIMIDSANKTVMFSIAKKI</sequence>
<dbReference type="InterPro" id="IPR001119">
    <property type="entry name" value="SLH_dom"/>
</dbReference>